<protein>
    <recommendedName>
        <fullName evidence="4">Flavin-containing monooxygenase</fullName>
    </recommendedName>
</protein>
<keyword evidence="3" id="KW-1185">Reference proteome</keyword>
<dbReference type="InterPro" id="IPR050982">
    <property type="entry name" value="Auxin_biosynth/cation_transpt"/>
</dbReference>
<dbReference type="PRINTS" id="PR00411">
    <property type="entry name" value="PNDRDTASEI"/>
</dbReference>
<dbReference type="Pfam" id="PF13738">
    <property type="entry name" value="Pyr_redox_3"/>
    <property type="match status" value="1"/>
</dbReference>
<dbReference type="SUPFAM" id="SSF51905">
    <property type="entry name" value="FAD/NAD(P)-binding domain"/>
    <property type="match status" value="1"/>
</dbReference>
<dbReference type="Proteomes" id="UP000521872">
    <property type="component" value="Unassembled WGS sequence"/>
</dbReference>
<comment type="caution">
    <text evidence="2">The sequence shown here is derived from an EMBL/GenBank/DDBJ whole genome shotgun (WGS) entry which is preliminary data.</text>
</comment>
<evidence type="ECO:0008006" key="4">
    <source>
        <dbReference type="Google" id="ProtNLM"/>
    </source>
</evidence>
<dbReference type="GO" id="GO:0050660">
    <property type="term" value="F:flavin adenine dinucleotide binding"/>
    <property type="evidence" value="ECO:0007669"/>
    <property type="project" value="TreeGrafter"/>
</dbReference>
<accession>A0A8H4QNQ1</accession>
<dbReference type="Gene3D" id="3.50.50.60">
    <property type="entry name" value="FAD/NAD(P)-binding domain"/>
    <property type="match status" value="1"/>
</dbReference>
<proteinExistence type="predicted"/>
<dbReference type="GO" id="GO:0004497">
    <property type="term" value="F:monooxygenase activity"/>
    <property type="evidence" value="ECO:0007669"/>
    <property type="project" value="TreeGrafter"/>
</dbReference>
<reference evidence="2 3" key="1">
    <citation type="submission" date="2019-12" db="EMBL/GenBank/DDBJ databases">
        <authorList>
            <person name="Floudas D."/>
            <person name="Bentzer J."/>
            <person name="Ahren D."/>
            <person name="Johansson T."/>
            <person name="Persson P."/>
            <person name="Tunlid A."/>
        </authorList>
    </citation>
    <scope>NUCLEOTIDE SEQUENCE [LARGE SCALE GENOMIC DNA]</scope>
    <source>
        <strain evidence="2 3">CBS 102.39</strain>
    </source>
</reference>
<evidence type="ECO:0000313" key="3">
    <source>
        <dbReference type="Proteomes" id="UP000521872"/>
    </source>
</evidence>
<name>A0A8H4QNQ1_9AGAR</name>
<dbReference type="InterPro" id="IPR036188">
    <property type="entry name" value="FAD/NAD-bd_sf"/>
</dbReference>
<sequence>MSPASTHRSMYGPDRCLPTRERLGYSNVPDGLDYAQIASKWLGSFAQYSTQGDVDGLLSTLISSSFASNLFKGETLLEPDSPNDIAVYWRDAYALTWDLRTFEGTRKIKGFLSAQLPKFTMCNVRLDESRVKVQVERPFPDLLWILLAFKFETSIGLCSGVARLVPVPNATGHNVQWKAFSVFTNLDDLKGFPERIGSLRDRQLSRGKWEKARQEAIKFEDIDPTVLIIGAGHCGLQMAARLKMLGVQHLVIERNQRVGDNWRNRYDALSLHSPVYHVHMPYMPFPPSWPLYTPAKKLANWLESYVDAMDLNVWTSSTVICAKQNETGKTWSVTVRKGDGSERVFVVRHVIFAAGFLGGEGYIPSISGKDEFKGEILHSDHYHNAKGLIGKKVVVVGAGSAAHDICVECADYGIDVTMYQRSSAYVVSCEKGLTDVLIKHLYSEEAPPTPTVDFLSASMPILVSSGMGSRYTKIVAEVDRQVYESVQYFITNDGYKGCGLFPLLMTRGGGCYIDIGGSQYIIDGKIKVKNGSQIREFFEGGLRFEDGTELQADVVVFCTGLTNASEPLRRIFGDHVADNAIPLWGLTEEGELSGCFRDLGFPGLYGVMGNIGIGRYYSKHLALQIKAVEEVSGAPGYGLHLTVA</sequence>
<dbReference type="EMBL" id="JAACJL010000045">
    <property type="protein sequence ID" value="KAF4614163.1"/>
    <property type="molecule type" value="Genomic_DNA"/>
</dbReference>
<gene>
    <name evidence="2" type="ORF">D9613_008081</name>
</gene>
<dbReference type="PANTHER" id="PTHR43539:SF26">
    <property type="entry name" value="MONOOXYGENASE, PUTATIVE-RELATED"/>
    <property type="match status" value="1"/>
</dbReference>
<dbReference type="AlphaFoldDB" id="A0A8H4QNQ1"/>
<keyword evidence="1" id="KW-0560">Oxidoreductase</keyword>
<organism evidence="2 3">
    <name type="scientific">Agrocybe pediades</name>
    <dbReference type="NCBI Taxonomy" id="84607"/>
    <lineage>
        <taxon>Eukaryota</taxon>
        <taxon>Fungi</taxon>
        <taxon>Dikarya</taxon>
        <taxon>Basidiomycota</taxon>
        <taxon>Agaricomycotina</taxon>
        <taxon>Agaricomycetes</taxon>
        <taxon>Agaricomycetidae</taxon>
        <taxon>Agaricales</taxon>
        <taxon>Agaricineae</taxon>
        <taxon>Strophariaceae</taxon>
        <taxon>Agrocybe</taxon>
    </lineage>
</organism>
<evidence type="ECO:0000313" key="2">
    <source>
        <dbReference type="EMBL" id="KAF4614163.1"/>
    </source>
</evidence>
<dbReference type="PANTHER" id="PTHR43539">
    <property type="entry name" value="FLAVIN-BINDING MONOOXYGENASE-LIKE PROTEIN (AFU_ORTHOLOGUE AFUA_4G09220)"/>
    <property type="match status" value="1"/>
</dbReference>
<evidence type="ECO:0000256" key="1">
    <source>
        <dbReference type="ARBA" id="ARBA00023002"/>
    </source>
</evidence>